<evidence type="ECO:0000313" key="1">
    <source>
        <dbReference type="EMBL" id="GGE57708.1"/>
    </source>
</evidence>
<reference evidence="2" key="1">
    <citation type="journal article" date="2019" name="Int. J. Syst. Evol. Microbiol.">
        <title>The Global Catalogue of Microorganisms (GCM) 10K type strain sequencing project: providing services to taxonomists for standard genome sequencing and annotation.</title>
        <authorList>
            <consortium name="The Broad Institute Genomics Platform"/>
            <consortium name="The Broad Institute Genome Sequencing Center for Infectious Disease"/>
            <person name="Wu L."/>
            <person name="Ma J."/>
        </authorList>
    </citation>
    <scope>NUCLEOTIDE SEQUENCE [LARGE SCALE GENOMIC DNA]</scope>
    <source>
        <strain evidence="2">CGMCC 1.15644</strain>
    </source>
</reference>
<proteinExistence type="predicted"/>
<evidence type="ECO:0000313" key="2">
    <source>
        <dbReference type="Proteomes" id="UP000622648"/>
    </source>
</evidence>
<protein>
    <submittedName>
        <fullName evidence="1">Uncharacterized protein</fullName>
    </submittedName>
</protein>
<name>A0ABQ1ST37_9SPHI</name>
<dbReference type="Proteomes" id="UP000622648">
    <property type="component" value="Unassembled WGS sequence"/>
</dbReference>
<accession>A0ABQ1ST37</accession>
<keyword evidence="2" id="KW-1185">Reference proteome</keyword>
<comment type="caution">
    <text evidence="1">The sequence shown here is derived from an EMBL/GenBank/DDBJ whole genome shotgun (WGS) entry which is preliminary data.</text>
</comment>
<gene>
    <name evidence="1" type="ORF">GCM10011413_25140</name>
</gene>
<dbReference type="EMBL" id="BMJO01000004">
    <property type="protein sequence ID" value="GGE57708.1"/>
    <property type="molecule type" value="Genomic_DNA"/>
</dbReference>
<organism evidence="1 2">
    <name type="scientific">Pedobacter psychrotolerans</name>
    <dbReference type="NCBI Taxonomy" id="1843235"/>
    <lineage>
        <taxon>Bacteria</taxon>
        <taxon>Pseudomonadati</taxon>
        <taxon>Bacteroidota</taxon>
        <taxon>Sphingobacteriia</taxon>
        <taxon>Sphingobacteriales</taxon>
        <taxon>Sphingobacteriaceae</taxon>
        <taxon>Pedobacter</taxon>
    </lineage>
</organism>
<sequence>MLFTSTVNAILASVKSGLDAVTVPSNFLNDPSTNEMPICLTEKLTNECIGSIFQLVCANEEMLIEAATKNKNNFFMSCFSYKGMLTAEAVVLMYDKKKLNHL</sequence>